<sequence>IARALWWYYMSKLIELMDTVFFVLRKKDNQLTYLHVYHHSTMFFFWWIGIRWVAGGSAAPGPSINSLVHVLMYSYYGLTALGPAVQKYLWWKKHLTLIQLVSTVPTRPPSETWRVASADCIGNRQDEAHQPRVLVRPVALLYDLRLAVITDRVSSKGNHRRGNSPVTSHEQGAAVVFVHRGHRSEPS</sequence>
<feature type="non-terminal residue" evidence="1">
    <location>
        <position position="1"/>
    </location>
</feature>
<evidence type="ECO:0000313" key="2">
    <source>
        <dbReference type="Proteomes" id="UP000805193"/>
    </source>
</evidence>
<comment type="caution">
    <text evidence="1">The sequence shown here is derived from an EMBL/GenBank/DDBJ whole genome shotgun (WGS) entry which is preliminary data.</text>
</comment>
<dbReference type="EMBL" id="JABSTQ010000114">
    <property type="protein sequence ID" value="KAG0445655.1"/>
    <property type="molecule type" value="Genomic_DNA"/>
</dbReference>
<evidence type="ECO:0000313" key="1">
    <source>
        <dbReference type="EMBL" id="KAG0445655.1"/>
    </source>
</evidence>
<gene>
    <name evidence="1" type="ORF">HPB47_011548</name>
</gene>
<proteinExistence type="predicted"/>
<protein>
    <submittedName>
        <fullName evidence="1">Uncharacterized protein</fullName>
    </submittedName>
</protein>
<accession>A0AC60R147</accession>
<keyword evidence="2" id="KW-1185">Reference proteome</keyword>
<organism evidence="1 2">
    <name type="scientific">Ixodes persulcatus</name>
    <name type="common">Taiga tick</name>
    <dbReference type="NCBI Taxonomy" id="34615"/>
    <lineage>
        <taxon>Eukaryota</taxon>
        <taxon>Metazoa</taxon>
        <taxon>Ecdysozoa</taxon>
        <taxon>Arthropoda</taxon>
        <taxon>Chelicerata</taxon>
        <taxon>Arachnida</taxon>
        <taxon>Acari</taxon>
        <taxon>Parasitiformes</taxon>
        <taxon>Ixodida</taxon>
        <taxon>Ixodoidea</taxon>
        <taxon>Ixodidae</taxon>
        <taxon>Ixodinae</taxon>
        <taxon>Ixodes</taxon>
    </lineage>
</organism>
<dbReference type="Proteomes" id="UP000805193">
    <property type="component" value="Unassembled WGS sequence"/>
</dbReference>
<reference evidence="1 2" key="1">
    <citation type="journal article" date="2020" name="Cell">
        <title>Large-Scale Comparative Analyses of Tick Genomes Elucidate Their Genetic Diversity and Vector Capacities.</title>
        <authorList>
            <consortium name="Tick Genome and Microbiome Consortium (TIGMIC)"/>
            <person name="Jia N."/>
            <person name="Wang J."/>
            <person name="Shi W."/>
            <person name="Du L."/>
            <person name="Sun Y."/>
            <person name="Zhan W."/>
            <person name="Jiang J.F."/>
            <person name="Wang Q."/>
            <person name="Zhang B."/>
            <person name="Ji P."/>
            <person name="Bell-Sakyi L."/>
            <person name="Cui X.M."/>
            <person name="Yuan T.T."/>
            <person name="Jiang B.G."/>
            <person name="Yang W.F."/>
            <person name="Lam T.T."/>
            <person name="Chang Q.C."/>
            <person name="Ding S.J."/>
            <person name="Wang X.J."/>
            <person name="Zhu J.G."/>
            <person name="Ruan X.D."/>
            <person name="Zhao L."/>
            <person name="Wei J.T."/>
            <person name="Ye R.Z."/>
            <person name="Que T.C."/>
            <person name="Du C.H."/>
            <person name="Zhou Y.H."/>
            <person name="Cheng J.X."/>
            <person name="Dai P.F."/>
            <person name="Guo W.B."/>
            <person name="Han X.H."/>
            <person name="Huang E.J."/>
            <person name="Li L.F."/>
            <person name="Wei W."/>
            <person name="Gao Y.C."/>
            <person name="Liu J.Z."/>
            <person name="Shao H.Z."/>
            <person name="Wang X."/>
            <person name="Wang C.C."/>
            <person name="Yang T.C."/>
            <person name="Huo Q.B."/>
            <person name="Li W."/>
            <person name="Chen H.Y."/>
            <person name="Chen S.E."/>
            <person name="Zhou L.G."/>
            <person name="Ni X.B."/>
            <person name="Tian J.H."/>
            <person name="Sheng Y."/>
            <person name="Liu T."/>
            <person name="Pan Y.S."/>
            <person name="Xia L.Y."/>
            <person name="Li J."/>
            <person name="Zhao F."/>
            <person name="Cao W.C."/>
        </authorList>
    </citation>
    <scope>NUCLEOTIDE SEQUENCE [LARGE SCALE GENOMIC DNA]</scope>
    <source>
        <strain evidence="1">Iper-2018</strain>
    </source>
</reference>
<name>A0AC60R147_IXOPE</name>